<keyword evidence="2" id="KW-0805">Transcription regulation</keyword>
<reference evidence="7" key="1">
    <citation type="journal article" date="2019" name="Int. J. Syst. Evol. Microbiol.">
        <title>The Global Catalogue of Microorganisms (GCM) 10K type strain sequencing project: providing services to taxonomists for standard genome sequencing and annotation.</title>
        <authorList>
            <consortium name="The Broad Institute Genomics Platform"/>
            <consortium name="The Broad Institute Genome Sequencing Center for Infectious Disease"/>
            <person name="Wu L."/>
            <person name="Ma J."/>
        </authorList>
    </citation>
    <scope>NUCLEOTIDE SEQUENCE [LARGE SCALE GENOMIC DNA]</scope>
    <source>
        <strain evidence="7">CCM 8896</strain>
    </source>
</reference>
<dbReference type="SUPFAM" id="SSF46785">
    <property type="entry name" value="Winged helix' DNA-binding domain"/>
    <property type="match status" value="1"/>
</dbReference>
<organism evidence="6 7">
    <name type="scientific">Agrilactobacillus yilanensis</name>
    <dbReference type="NCBI Taxonomy" id="2485997"/>
    <lineage>
        <taxon>Bacteria</taxon>
        <taxon>Bacillati</taxon>
        <taxon>Bacillota</taxon>
        <taxon>Bacilli</taxon>
        <taxon>Lactobacillales</taxon>
        <taxon>Lactobacillaceae</taxon>
        <taxon>Agrilactobacillus</taxon>
    </lineage>
</organism>
<accession>A0ABW4J763</accession>
<dbReference type="RefSeq" id="WP_125712675.1">
    <property type="nucleotide sequence ID" value="NZ_JBHTOP010000002.1"/>
</dbReference>
<keyword evidence="7" id="KW-1185">Reference proteome</keyword>
<sequence>MDFDRLAEFITVVEAKSFTQAAQQLKVNPATLSSRQKSFERSLGFTLFTYEHSQLQLTTAGENFYHNGLKINQTYQALKSNMLATTRDRLTQLRIGVVGSEIPNVLQAFFAGLQTRYPHTAFKFLDDQAYSIRTGLLTHQVDLFLAPVTATFKAQGLQRFPLMKLQPQVLLPADHGLTQGATVDLNQLAGATFLSYPTTKETCIQDFQKQILDKTIINYTLNTGQNSVRFYKNLVMMQKQILIYPGHFTYLPLGCVARPLITTEQPVYTLFMAAEKITPEIMHFKDDLITFVNRESGQNDGY</sequence>
<evidence type="ECO:0000256" key="2">
    <source>
        <dbReference type="ARBA" id="ARBA00023015"/>
    </source>
</evidence>
<evidence type="ECO:0000256" key="1">
    <source>
        <dbReference type="ARBA" id="ARBA00009437"/>
    </source>
</evidence>
<gene>
    <name evidence="6" type="ORF">ACFQ5M_01715</name>
</gene>
<dbReference type="InterPro" id="IPR036388">
    <property type="entry name" value="WH-like_DNA-bd_sf"/>
</dbReference>
<dbReference type="InterPro" id="IPR005119">
    <property type="entry name" value="LysR_subst-bd"/>
</dbReference>
<dbReference type="Proteomes" id="UP001597267">
    <property type="component" value="Unassembled WGS sequence"/>
</dbReference>
<dbReference type="InterPro" id="IPR000847">
    <property type="entry name" value="LysR_HTH_N"/>
</dbReference>
<dbReference type="EMBL" id="JBHTOP010000002">
    <property type="protein sequence ID" value="MFD1670807.1"/>
    <property type="molecule type" value="Genomic_DNA"/>
</dbReference>
<feature type="domain" description="HTH lysR-type" evidence="5">
    <location>
        <begin position="1"/>
        <end position="58"/>
    </location>
</feature>
<dbReference type="Pfam" id="PF03466">
    <property type="entry name" value="LysR_substrate"/>
    <property type="match status" value="1"/>
</dbReference>
<keyword evidence="4" id="KW-0804">Transcription</keyword>
<name>A0ABW4J763_9LACO</name>
<evidence type="ECO:0000256" key="3">
    <source>
        <dbReference type="ARBA" id="ARBA00023125"/>
    </source>
</evidence>
<dbReference type="PANTHER" id="PTHR30346:SF0">
    <property type="entry name" value="HCA OPERON TRANSCRIPTIONAL ACTIVATOR HCAR"/>
    <property type="match status" value="1"/>
</dbReference>
<dbReference type="Gene3D" id="1.10.10.10">
    <property type="entry name" value="Winged helix-like DNA-binding domain superfamily/Winged helix DNA-binding domain"/>
    <property type="match status" value="1"/>
</dbReference>
<evidence type="ECO:0000313" key="7">
    <source>
        <dbReference type="Proteomes" id="UP001597267"/>
    </source>
</evidence>
<dbReference type="SUPFAM" id="SSF53850">
    <property type="entry name" value="Periplasmic binding protein-like II"/>
    <property type="match status" value="1"/>
</dbReference>
<dbReference type="PANTHER" id="PTHR30346">
    <property type="entry name" value="TRANSCRIPTIONAL DUAL REGULATOR HCAR-RELATED"/>
    <property type="match status" value="1"/>
</dbReference>
<evidence type="ECO:0000259" key="5">
    <source>
        <dbReference type="PROSITE" id="PS50931"/>
    </source>
</evidence>
<dbReference type="InterPro" id="IPR036390">
    <property type="entry name" value="WH_DNA-bd_sf"/>
</dbReference>
<comment type="similarity">
    <text evidence="1">Belongs to the LysR transcriptional regulatory family.</text>
</comment>
<evidence type="ECO:0000313" key="6">
    <source>
        <dbReference type="EMBL" id="MFD1670807.1"/>
    </source>
</evidence>
<proteinExistence type="inferred from homology"/>
<comment type="caution">
    <text evidence="6">The sequence shown here is derived from an EMBL/GenBank/DDBJ whole genome shotgun (WGS) entry which is preliminary data.</text>
</comment>
<dbReference type="PROSITE" id="PS50931">
    <property type="entry name" value="HTH_LYSR"/>
    <property type="match status" value="1"/>
</dbReference>
<keyword evidence="3" id="KW-0238">DNA-binding</keyword>
<dbReference type="Gene3D" id="3.40.190.10">
    <property type="entry name" value="Periplasmic binding protein-like II"/>
    <property type="match status" value="2"/>
</dbReference>
<evidence type="ECO:0000256" key="4">
    <source>
        <dbReference type="ARBA" id="ARBA00023163"/>
    </source>
</evidence>
<protein>
    <submittedName>
        <fullName evidence="6">LysR family transcriptional regulator</fullName>
    </submittedName>
</protein>
<dbReference type="Pfam" id="PF00126">
    <property type="entry name" value="HTH_1"/>
    <property type="match status" value="1"/>
</dbReference>